<evidence type="ECO:0000313" key="2">
    <source>
        <dbReference type="Proteomes" id="UP000582837"/>
    </source>
</evidence>
<protein>
    <submittedName>
        <fullName evidence="1">Uncharacterized protein</fullName>
    </submittedName>
</protein>
<accession>A0A841GU67</accession>
<name>A0A841GU67_9BACT</name>
<reference evidence="1 2" key="1">
    <citation type="submission" date="2020-08" db="EMBL/GenBank/DDBJ databases">
        <title>Genomic Encyclopedia of Type Strains, Phase IV (KMG-IV): sequencing the most valuable type-strain genomes for metagenomic binning, comparative biology and taxonomic classification.</title>
        <authorList>
            <person name="Goeker M."/>
        </authorList>
    </citation>
    <scope>NUCLEOTIDE SEQUENCE [LARGE SCALE GENOMIC DNA]</scope>
    <source>
        <strain evidence="1 2">DSM 29007</strain>
    </source>
</reference>
<dbReference type="Proteomes" id="UP000582837">
    <property type="component" value="Unassembled WGS sequence"/>
</dbReference>
<proteinExistence type="predicted"/>
<comment type="caution">
    <text evidence="1">The sequence shown here is derived from an EMBL/GenBank/DDBJ whole genome shotgun (WGS) entry which is preliminary data.</text>
</comment>
<sequence>MGYESAEAWSQWCFVGFSSVPAAEMDDFAQPQIQSLLELVGAQKVVGSVSPLDPRHLINHKGVTAWHALFTLALIKDREGLAAVSEGSAMLMVPGSALRPNFSSHVNWPEQLLSRYRLDARGWFPFVVPFILHESAPAPRQLQQSLRSPAGNLEIFSVVEFQEAAPEALLEEFRRFAAHIDQQADAGGDPGAQPG</sequence>
<keyword evidence="2" id="KW-1185">Reference proteome</keyword>
<evidence type="ECO:0000313" key="1">
    <source>
        <dbReference type="EMBL" id="MBB6068848.1"/>
    </source>
</evidence>
<dbReference type="RefSeq" id="WP_170031278.1">
    <property type="nucleotide sequence ID" value="NZ_JABDTL010000001.1"/>
</dbReference>
<dbReference type="EMBL" id="JACHIA010000001">
    <property type="protein sequence ID" value="MBB6068848.1"/>
    <property type="molecule type" value="Genomic_DNA"/>
</dbReference>
<gene>
    <name evidence="1" type="ORF">HNQ61_000459</name>
</gene>
<organism evidence="1 2">
    <name type="scientific">Longimicrobium terrae</name>
    <dbReference type="NCBI Taxonomy" id="1639882"/>
    <lineage>
        <taxon>Bacteria</taxon>
        <taxon>Pseudomonadati</taxon>
        <taxon>Gemmatimonadota</taxon>
        <taxon>Longimicrobiia</taxon>
        <taxon>Longimicrobiales</taxon>
        <taxon>Longimicrobiaceae</taxon>
        <taxon>Longimicrobium</taxon>
    </lineage>
</organism>
<dbReference type="AlphaFoldDB" id="A0A841GU67"/>